<feature type="signal peptide" evidence="2">
    <location>
        <begin position="1"/>
        <end position="19"/>
    </location>
</feature>
<dbReference type="GO" id="GO:0000302">
    <property type="term" value="P:response to reactive oxygen species"/>
    <property type="evidence" value="ECO:0007669"/>
    <property type="project" value="TreeGrafter"/>
</dbReference>
<evidence type="ECO:0000313" key="4">
    <source>
        <dbReference type="EnsemblMetazoa" id="tetur06g03340.1"/>
    </source>
</evidence>
<name>T1K787_TETUR</name>
<dbReference type="Proteomes" id="UP000015104">
    <property type="component" value="Unassembled WGS sequence"/>
</dbReference>
<dbReference type="AlphaFoldDB" id="T1K787"/>
<comment type="similarity">
    <text evidence="1 2">Belongs to the calycin superfamily. Lipocalin family.</text>
</comment>
<dbReference type="PANTHER" id="PTHR10612:SF49">
    <property type="entry name" value="APOLIPOPROTEIN D-LIKE PROTEIN"/>
    <property type="match status" value="1"/>
</dbReference>
<proteinExistence type="inferred from homology"/>
<dbReference type="EMBL" id="CAEY01001801">
    <property type="status" value="NOT_ANNOTATED_CDS"/>
    <property type="molecule type" value="Genomic_DNA"/>
</dbReference>
<evidence type="ECO:0000313" key="5">
    <source>
        <dbReference type="Proteomes" id="UP000015104"/>
    </source>
</evidence>
<organism evidence="4 5">
    <name type="scientific">Tetranychus urticae</name>
    <name type="common">Two-spotted spider mite</name>
    <dbReference type="NCBI Taxonomy" id="32264"/>
    <lineage>
        <taxon>Eukaryota</taxon>
        <taxon>Metazoa</taxon>
        <taxon>Ecdysozoa</taxon>
        <taxon>Arthropoda</taxon>
        <taxon>Chelicerata</taxon>
        <taxon>Arachnida</taxon>
        <taxon>Acari</taxon>
        <taxon>Acariformes</taxon>
        <taxon>Trombidiformes</taxon>
        <taxon>Prostigmata</taxon>
        <taxon>Eleutherengona</taxon>
        <taxon>Raphignathae</taxon>
        <taxon>Tetranychoidea</taxon>
        <taxon>Tetranychidae</taxon>
        <taxon>Tetranychus</taxon>
    </lineage>
</organism>
<dbReference type="SUPFAM" id="SSF50814">
    <property type="entry name" value="Lipocalins"/>
    <property type="match status" value="1"/>
</dbReference>
<dbReference type="GO" id="GO:0005737">
    <property type="term" value="C:cytoplasm"/>
    <property type="evidence" value="ECO:0007669"/>
    <property type="project" value="TreeGrafter"/>
</dbReference>
<feature type="domain" description="Lipocalin/cytosolic fatty-acid binding" evidence="3">
    <location>
        <begin position="39"/>
        <end position="175"/>
    </location>
</feature>
<feature type="chain" id="PRO_5013434340" description="Lipocalin/cytosolic fatty-acid binding domain-containing protein" evidence="2">
    <location>
        <begin position="20"/>
        <end position="184"/>
    </location>
</feature>
<reference evidence="4" key="2">
    <citation type="submission" date="2015-06" db="UniProtKB">
        <authorList>
            <consortium name="EnsemblMetazoa"/>
        </authorList>
    </citation>
    <scope>IDENTIFICATION</scope>
</reference>
<dbReference type="PANTHER" id="PTHR10612">
    <property type="entry name" value="APOLIPOPROTEIN D"/>
    <property type="match status" value="1"/>
</dbReference>
<dbReference type="InterPro" id="IPR012674">
    <property type="entry name" value="Calycin"/>
</dbReference>
<evidence type="ECO:0000256" key="2">
    <source>
        <dbReference type="PIRNR" id="PIRNR036893"/>
    </source>
</evidence>
<accession>T1K787</accession>
<reference evidence="5" key="1">
    <citation type="submission" date="2011-08" db="EMBL/GenBank/DDBJ databases">
        <authorList>
            <person name="Rombauts S."/>
        </authorList>
    </citation>
    <scope>NUCLEOTIDE SEQUENCE</scope>
    <source>
        <strain evidence="5">London</strain>
    </source>
</reference>
<keyword evidence="5" id="KW-1185">Reference proteome</keyword>
<dbReference type="PIRSF" id="PIRSF036893">
    <property type="entry name" value="Lipocalin_ApoD"/>
    <property type="match status" value="1"/>
</dbReference>
<sequence length="184" mass="20354">MKMIATLFIVFAVASSALGQCPVPTPVSGADRMVFKIAGRWYEIAGPTHNLTCVTMDFTPREDGNFNYTTLGAESDGTKFSENLLAIRTDNQNSFNVSDLSTNSTSQITYYIANTDYDNFLTFYVCVYLPGYSNFLSGFILSRTNSMSDGDVYKLKNLLVNTYGVPSDRLGVITQKGCKYWPVA</sequence>
<dbReference type="GO" id="GO:0006629">
    <property type="term" value="P:lipid metabolic process"/>
    <property type="evidence" value="ECO:0007669"/>
    <property type="project" value="TreeGrafter"/>
</dbReference>
<evidence type="ECO:0000256" key="1">
    <source>
        <dbReference type="ARBA" id="ARBA00006889"/>
    </source>
</evidence>
<dbReference type="Pfam" id="PF00061">
    <property type="entry name" value="Lipocalin"/>
    <property type="match status" value="1"/>
</dbReference>
<protein>
    <recommendedName>
        <fullName evidence="3">Lipocalin/cytosolic fatty-acid binding domain-containing protein</fullName>
    </recommendedName>
</protein>
<evidence type="ECO:0000259" key="3">
    <source>
        <dbReference type="Pfam" id="PF00061"/>
    </source>
</evidence>
<dbReference type="HOGENOM" id="CLU_127873_0_0_1"/>
<dbReference type="EnsemblMetazoa" id="tetur06g03340.1">
    <property type="protein sequence ID" value="tetur06g03340.1"/>
    <property type="gene ID" value="tetur06g03340"/>
</dbReference>
<dbReference type="Gene3D" id="2.40.128.20">
    <property type="match status" value="1"/>
</dbReference>
<dbReference type="InterPro" id="IPR000566">
    <property type="entry name" value="Lipocln_cytosolic_FA-bd_dom"/>
</dbReference>
<keyword evidence="2" id="KW-0732">Signal</keyword>
<dbReference type="InterPro" id="IPR022271">
    <property type="entry name" value="Lipocalin_ApoD"/>
</dbReference>